<evidence type="ECO:0000313" key="8">
    <source>
        <dbReference type="EMBL" id="VFQ46704.1"/>
    </source>
</evidence>
<name>A0A4U8YSG1_9BACT</name>
<dbReference type="NCBIfam" id="NF002140">
    <property type="entry name" value="PRK00977.1-4"/>
    <property type="match status" value="1"/>
</dbReference>
<dbReference type="PIRSF" id="PIRSF006488">
    <property type="entry name" value="Exonuc_VII_S"/>
    <property type="match status" value="1"/>
</dbReference>
<dbReference type="AlphaFoldDB" id="A0A4U8YSG1"/>
<sequence length="80" mass="8832">MAKKKFEEAVAQLEAIVEDLESGDLPLDKAMKRFEEGVKLSKTCSDTLDEAETRVRILTGETAEGLQDAPFTETDQRGAE</sequence>
<dbReference type="InterPro" id="IPR003761">
    <property type="entry name" value="Exonuc_VII_S"/>
</dbReference>
<dbReference type="Gene3D" id="1.10.287.1040">
    <property type="entry name" value="Exonuclease VII, small subunit"/>
    <property type="match status" value="1"/>
</dbReference>
<dbReference type="GO" id="GO:0009318">
    <property type="term" value="C:exodeoxyribonuclease VII complex"/>
    <property type="evidence" value="ECO:0007669"/>
    <property type="project" value="UniProtKB-UniRule"/>
</dbReference>
<dbReference type="HAMAP" id="MF_00337">
    <property type="entry name" value="Exonuc_7_S"/>
    <property type="match status" value="1"/>
</dbReference>
<reference evidence="8 9" key="1">
    <citation type="submission" date="2019-03" db="EMBL/GenBank/DDBJ databases">
        <authorList>
            <person name="Nijsse B."/>
        </authorList>
    </citation>
    <scope>NUCLEOTIDE SEQUENCE [LARGE SCALE GENOMIC DNA]</scope>
    <source>
        <strain evidence="8">Desulfoluna butyratoxydans MSL71</strain>
    </source>
</reference>
<protein>
    <recommendedName>
        <fullName evidence="6">Exodeoxyribonuclease 7 small subunit</fullName>
        <ecNumber evidence="6">3.1.11.6</ecNumber>
    </recommendedName>
    <alternativeName>
        <fullName evidence="6">Exodeoxyribonuclease VII small subunit</fullName>
        <shortName evidence="6">Exonuclease VII small subunit</shortName>
    </alternativeName>
</protein>
<dbReference type="GO" id="GO:0006308">
    <property type="term" value="P:DNA catabolic process"/>
    <property type="evidence" value="ECO:0007669"/>
    <property type="project" value="UniProtKB-UniRule"/>
</dbReference>
<keyword evidence="3 6" id="KW-0540">Nuclease</keyword>
<evidence type="ECO:0000256" key="2">
    <source>
        <dbReference type="ARBA" id="ARBA00022490"/>
    </source>
</evidence>
<dbReference type="Proteomes" id="UP000507962">
    <property type="component" value="Unassembled WGS sequence"/>
</dbReference>
<dbReference type="GO" id="GO:0005829">
    <property type="term" value="C:cytosol"/>
    <property type="evidence" value="ECO:0007669"/>
    <property type="project" value="TreeGrafter"/>
</dbReference>
<comment type="function">
    <text evidence="6">Bidirectionally degrades single-stranded DNA into large acid-insoluble oligonucleotides, which are then degraded further into small acid-soluble oligonucleotides.</text>
</comment>
<evidence type="ECO:0000313" key="9">
    <source>
        <dbReference type="Proteomes" id="UP000507962"/>
    </source>
</evidence>
<comment type="subunit">
    <text evidence="6">Heterooligomer composed of large and small subunits.</text>
</comment>
<keyword evidence="2 6" id="KW-0963">Cytoplasm</keyword>
<dbReference type="PANTHER" id="PTHR34137">
    <property type="entry name" value="EXODEOXYRIBONUCLEASE 7 SMALL SUBUNIT"/>
    <property type="match status" value="1"/>
</dbReference>
<dbReference type="GO" id="GO:0008855">
    <property type="term" value="F:exodeoxyribonuclease VII activity"/>
    <property type="evidence" value="ECO:0007669"/>
    <property type="project" value="UniProtKB-UniRule"/>
</dbReference>
<comment type="catalytic activity">
    <reaction evidence="6">
        <text>Exonucleolytic cleavage in either 5'- to 3'- or 3'- to 5'-direction to yield nucleoside 5'-phosphates.</text>
        <dbReference type="EC" id="3.1.11.6"/>
    </reaction>
</comment>
<dbReference type="SUPFAM" id="SSF116842">
    <property type="entry name" value="XseB-like"/>
    <property type="match status" value="1"/>
</dbReference>
<feature type="region of interest" description="Disordered" evidence="7">
    <location>
        <begin position="59"/>
        <end position="80"/>
    </location>
</feature>
<evidence type="ECO:0000256" key="6">
    <source>
        <dbReference type="HAMAP-Rule" id="MF_00337"/>
    </source>
</evidence>
<dbReference type="InterPro" id="IPR037004">
    <property type="entry name" value="Exonuc_VII_ssu_sf"/>
</dbReference>
<dbReference type="EMBL" id="CAADHO010000010">
    <property type="protein sequence ID" value="VFQ46704.1"/>
    <property type="molecule type" value="Genomic_DNA"/>
</dbReference>
<evidence type="ECO:0000256" key="4">
    <source>
        <dbReference type="ARBA" id="ARBA00022801"/>
    </source>
</evidence>
<evidence type="ECO:0000256" key="5">
    <source>
        <dbReference type="ARBA" id="ARBA00022839"/>
    </source>
</evidence>
<accession>A0A4U8YSG1</accession>
<keyword evidence="9" id="KW-1185">Reference proteome</keyword>
<comment type="similarity">
    <text evidence="1 6">Belongs to the XseB family.</text>
</comment>
<evidence type="ECO:0000256" key="1">
    <source>
        <dbReference type="ARBA" id="ARBA00009998"/>
    </source>
</evidence>
<organism evidence="8 9">
    <name type="scientific">Desulfoluna butyratoxydans</name>
    <dbReference type="NCBI Taxonomy" id="231438"/>
    <lineage>
        <taxon>Bacteria</taxon>
        <taxon>Pseudomonadati</taxon>
        <taxon>Thermodesulfobacteriota</taxon>
        <taxon>Desulfobacteria</taxon>
        <taxon>Desulfobacterales</taxon>
        <taxon>Desulfolunaceae</taxon>
        <taxon>Desulfoluna</taxon>
    </lineage>
</organism>
<dbReference type="PANTHER" id="PTHR34137:SF1">
    <property type="entry name" value="EXODEOXYRIBONUCLEASE 7 SMALL SUBUNIT"/>
    <property type="match status" value="1"/>
</dbReference>
<keyword evidence="4 6" id="KW-0378">Hydrolase</keyword>
<dbReference type="NCBIfam" id="TIGR01280">
    <property type="entry name" value="xseB"/>
    <property type="match status" value="1"/>
</dbReference>
<evidence type="ECO:0000256" key="7">
    <source>
        <dbReference type="SAM" id="MobiDB-lite"/>
    </source>
</evidence>
<comment type="subcellular location">
    <subcellularLocation>
        <location evidence="6">Cytoplasm</location>
    </subcellularLocation>
</comment>
<evidence type="ECO:0000256" key="3">
    <source>
        <dbReference type="ARBA" id="ARBA00022722"/>
    </source>
</evidence>
<gene>
    <name evidence="6" type="primary">xseB</name>
    <name evidence="8" type="ORF">MSL71_43740</name>
</gene>
<proteinExistence type="inferred from homology"/>
<dbReference type="Pfam" id="PF02609">
    <property type="entry name" value="Exonuc_VII_S"/>
    <property type="match status" value="1"/>
</dbReference>
<dbReference type="EC" id="3.1.11.6" evidence="6"/>
<dbReference type="RefSeq" id="WP_180144955.1">
    <property type="nucleotide sequence ID" value="NZ_CAADHO010000010.1"/>
</dbReference>
<keyword evidence="5 6" id="KW-0269">Exonuclease</keyword>